<dbReference type="OrthoDB" id="1678912at2759"/>
<evidence type="ECO:0000313" key="4">
    <source>
        <dbReference type="Proteomes" id="UP000030752"/>
    </source>
</evidence>
<name>W2SCT5_CYPE1</name>
<dbReference type="HOGENOM" id="CLU_567437_0_0_1"/>
<feature type="compositionally biased region" description="Basic residues" evidence="1">
    <location>
        <begin position="7"/>
        <end position="30"/>
    </location>
</feature>
<dbReference type="InterPro" id="IPR001214">
    <property type="entry name" value="SET_dom"/>
</dbReference>
<dbReference type="InParanoid" id="W2SCT5"/>
<dbReference type="EMBL" id="KB822711">
    <property type="protein sequence ID" value="ETN45838.1"/>
    <property type="molecule type" value="Genomic_DNA"/>
</dbReference>
<proteinExistence type="predicted"/>
<accession>W2SCT5</accession>
<gene>
    <name evidence="3" type="ORF">HMPREF1541_00019</name>
</gene>
<dbReference type="GeneID" id="19967358"/>
<dbReference type="Proteomes" id="UP000030752">
    <property type="component" value="Unassembled WGS sequence"/>
</dbReference>
<dbReference type="STRING" id="1220924.W2SCT5"/>
<feature type="region of interest" description="Disordered" evidence="1">
    <location>
        <begin position="1"/>
        <end position="52"/>
    </location>
</feature>
<evidence type="ECO:0000313" key="3">
    <source>
        <dbReference type="EMBL" id="ETN45838.1"/>
    </source>
</evidence>
<evidence type="ECO:0000259" key="2">
    <source>
        <dbReference type="Pfam" id="PF00856"/>
    </source>
</evidence>
<dbReference type="AlphaFoldDB" id="W2SCT5"/>
<dbReference type="RefSeq" id="XP_008710550.1">
    <property type="nucleotide sequence ID" value="XM_008712328.1"/>
</dbReference>
<organism evidence="3 4">
    <name type="scientific">Cyphellophora europaea (strain CBS 101466)</name>
    <name type="common">Phialophora europaea</name>
    <dbReference type="NCBI Taxonomy" id="1220924"/>
    <lineage>
        <taxon>Eukaryota</taxon>
        <taxon>Fungi</taxon>
        <taxon>Dikarya</taxon>
        <taxon>Ascomycota</taxon>
        <taxon>Pezizomycotina</taxon>
        <taxon>Eurotiomycetes</taxon>
        <taxon>Chaetothyriomycetidae</taxon>
        <taxon>Chaetothyriales</taxon>
        <taxon>Cyphellophoraceae</taxon>
        <taxon>Cyphellophora</taxon>
    </lineage>
</organism>
<dbReference type="eggNOG" id="KOG0958">
    <property type="taxonomic scope" value="Eukaryota"/>
</dbReference>
<sequence length="481" mass="54238">MSDKRQTRLQKQGKRKRAQSRTAKMPKRQKASSLGLDLPQTEQHPHRTNRNRMMPLIPSHHRGVAPSVLKLISALLSKPTIVAFCDLVRARRSAETPLRYWTADDGAAYQMEQRLINLRSLRDKSAFGRFLVRAEELGLARAMECKRKGRIRNDSNDVRDTLKRCELTYNTFKWHQTQGGKWLRLCRPYPGILCFLLAHGHNVFGISQGDYLGLSDHDLDSFHALLDCEQAQTLNAIGQQFLDSLSPIADDVEFLWEGKEVLWDNLSTTEALTKLATVPWKMENDYAPNDYPGWPRPLDWPDEWGWPMDPTALPAFDQPKCDFCPQSQCDCVHTKLTSSKKPKPRIKEYGEKGRGIQAVATDPGQVAYACGECIGVVWGKVAPVDAHTGSMVMDFVRPDILYEPVACQLYCEDRGSNLRLINHSCRPSARVEPMKVSGKWILVVVAARAIFDREEITAKFGKASFDGPCLCGCANPTEPLS</sequence>
<dbReference type="VEuPathDB" id="FungiDB:HMPREF1541_00019"/>
<dbReference type="SUPFAM" id="SSF82199">
    <property type="entry name" value="SET domain"/>
    <property type="match status" value="1"/>
</dbReference>
<evidence type="ECO:0000256" key="1">
    <source>
        <dbReference type="SAM" id="MobiDB-lite"/>
    </source>
</evidence>
<reference evidence="3 4" key="1">
    <citation type="submission" date="2013-03" db="EMBL/GenBank/DDBJ databases">
        <title>The Genome Sequence of Phialophora europaea CBS 101466.</title>
        <authorList>
            <consortium name="The Broad Institute Genomics Platform"/>
            <person name="Cuomo C."/>
            <person name="de Hoog S."/>
            <person name="Gorbushina A."/>
            <person name="Walker B."/>
            <person name="Young S.K."/>
            <person name="Zeng Q."/>
            <person name="Gargeya S."/>
            <person name="Fitzgerald M."/>
            <person name="Haas B."/>
            <person name="Abouelleil A."/>
            <person name="Allen A.W."/>
            <person name="Alvarado L."/>
            <person name="Arachchi H.M."/>
            <person name="Berlin A.M."/>
            <person name="Chapman S.B."/>
            <person name="Gainer-Dewar J."/>
            <person name="Goldberg J."/>
            <person name="Griggs A."/>
            <person name="Gujja S."/>
            <person name="Hansen M."/>
            <person name="Howarth C."/>
            <person name="Imamovic A."/>
            <person name="Ireland A."/>
            <person name="Larimer J."/>
            <person name="McCowan C."/>
            <person name="Murphy C."/>
            <person name="Pearson M."/>
            <person name="Poon T.W."/>
            <person name="Priest M."/>
            <person name="Roberts A."/>
            <person name="Saif S."/>
            <person name="Shea T."/>
            <person name="Sisk P."/>
            <person name="Sykes S."/>
            <person name="Wortman J."/>
            <person name="Nusbaum C."/>
            <person name="Birren B."/>
        </authorList>
    </citation>
    <scope>NUCLEOTIDE SEQUENCE [LARGE SCALE GENOMIC DNA]</scope>
    <source>
        <strain evidence="3 4">CBS 101466</strain>
    </source>
</reference>
<keyword evidence="4" id="KW-1185">Reference proteome</keyword>
<feature type="domain" description="SET" evidence="2">
    <location>
        <begin position="406"/>
        <end position="460"/>
    </location>
</feature>
<dbReference type="CDD" id="cd08161">
    <property type="entry name" value="SET"/>
    <property type="match status" value="1"/>
</dbReference>
<dbReference type="Gene3D" id="2.170.270.10">
    <property type="entry name" value="SET domain"/>
    <property type="match status" value="1"/>
</dbReference>
<dbReference type="Pfam" id="PF00856">
    <property type="entry name" value="SET"/>
    <property type="match status" value="1"/>
</dbReference>
<dbReference type="InterPro" id="IPR046341">
    <property type="entry name" value="SET_dom_sf"/>
</dbReference>
<protein>
    <recommendedName>
        <fullName evidence="2">SET domain-containing protein</fullName>
    </recommendedName>
</protein>